<dbReference type="GO" id="GO:0006886">
    <property type="term" value="P:intracellular protein transport"/>
    <property type="evidence" value="ECO:0007669"/>
    <property type="project" value="EnsemblFungi"/>
</dbReference>
<dbReference type="InterPro" id="IPR009771">
    <property type="entry name" value="RIC1_C"/>
</dbReference>
<evidence type="ECO:0000259" key="4">
    <source>
        <dbReference type="Pfam" id="PF07064"/>
    </source>
</evidence>
<feature type="domain" description="RIC1 C-terminal alpha solenoid region" evidence="4">
    <location>
        <begin position="778"/>
        <end position="978"/>
    </location>
</feature>
<dbReference type="GO" id="GO:0005085">
    <property type="term" value="F:guanyl-nucleotide exchange factor activity"/>
    <property type="evidence" value="ECO:0007669"/>
    <property type="project" value="EnsemblFungi"/>
</dbReference>
<dbReference type="PANTHER" id="PTHR22746">
    <property type="entry name" value="RAB6A-GEF COMPLEX PARTNER PROTEIN 1"/>
    <property type="match status" value="1"/>
</dbReference>
<dbReference type="EMBL" id="LT598455">
    <property type="protein sequence ID" value="SCU87136.1"/>
    <property type="molecule type" value="Genomic_DNA"/>
</dbReference>
<evidence type="ECO:0000256" key="2">
    <source>
        <dbReference type="ARBA" id="ARBA00023136"/>
    </source>
</evidence>
<keyword evidence="6" id="KW-1185">Reference proteome</keyword>
<feature type="compositionally biased region" description="Basic and acidic residues" evidence="3">
    <location>
        <begin position="16"/>
        <end position="26"/>
    </location>
</feature>
<dbReference type="Proteomes" id="UP000190274">
    <property type="component" value="Chromosome E"/>
</dbReference>
<accession>A0A1G4JAP5</accession>
<feature type="region of interest" description="Disordered" evidence="3">
    <location>
        <begin position="1"/>
        <end position="27"/>
    </location>
</feature>
<dbReference type="GO" id="GO:0000139">
    <property type="term" value="C:Golgi membrane"/>
    <property type="evidence" value="ECO:0007669"/>
    <property type="project" value="EnsemblFungi"/>
</dbReference>
<dbReference type="Pfam" id="PF07064">
    <property type="entry name" value="RIC1"/>
    <property type="match status" value="1"/>
</dbReference>
<dbReference type="InterPro" id="IPR040096">
    <property type="entry name" value="Ric1"/>
</dbReference>
<keyword evidence="2" id="KW-0472">Membrane</keyword>
<evidence type="ECO:0000313" key="6">
    <source>
        <dbReference type="Proteomes" id="UP000190274"/>
    </source>
</evidence>
<dbReference type="GO" id="GO:0005801">
    <property type="term" value="C:cis-Golgi network"/>
    <property type="evidence" value="ECO:0007669"/>
    <property type="project" value="EnsemblFungi"/>
</dbReference>
<dbReference type="PANTHER" id="PTHR22746:SF10">
    <property type="entry name" value="GUANINE NUCLEOTIDE EXCHANGE FACTOR SUBUNIT RIC1"/>
    <property type="match status" value="1"/>
</dbReference>
<proteinExistence type="predicted"/>
<evidence type="ECO:0000256" key="3">
    <source>
        <dbReference type="SAM" id="MobiDB-lite"/>
    </source>
</evidence>
<protein>
    <submittedName>
        <fullName evidence="5">LADA_0E02212g1_1</fullName>
    </submittedName>
</protein>
<name>A0A1G4JAP5_9SACH</name>
<organism evidence="5 6">
    <name type="scientific">Lachancea dasiensis</name>
    <dbReference type="NCBI Taxonomy" id="1072105"/>
    <lineage>
        <taxon>Eukaryota</taxon>
        <taxon>Fungi</taxon>
        <taxon>Dikarya</taxon>
        <taxon>Ascomycota</taxon>
        <taxon>Saccharomycotina</taxon>
        <taxon>Saccharomycetes</taxon>
        <taxon>Saccharomycetales</taxon>
        <taxon>Saccharomycetaceae</taxon>
        <taxon>Lachancea</taxon>
    </lineage>
</organism>
<dbReference type="OrthoDB" id="67540at2759"/>
<gene>
    <name evidence="5" type="ORF">LADA_0E02212G</name>
</gene>
<comment type="subcellular location">
    <subcellularLocation>
        <location evidence="1">Membrane</location>
    </subcellularLocation>
</comment>
<dbReference type="GO" id="GO:0005829">
    <property type="term" value="C:cytosol"/>
    <property type="evidence" value="ECO:0007669"/>
    <property type="project" value="TreeGrafter"/>
</dbReference>
<dbReference type="AlphaFoldDB" id="A0A1G4JAP5"/>
<evidence type="ECO:0000313" key="5">
    <source>
        <dbReference type="EMBL" id="SCU87136.1"/>
    </source>
</evidence>
<reference evidence="6" key="1">
    <citation type="submission" date="2016-03" db="EMBL/GenBank/DDBJ databases">
        <authorList>
            <person name="Devillers H."/>
        </authorList>
    </citation>
    <scope>NUCLEOTIDE SEQUENCE [LARGE SCALE GENOMIC DNA]</scope>
</reference>
<dbReference type="STRING" id="1266660.A0A1G4JAP5"/>
<evidence type="ECO:0000256" key="1">
    <source>
        <dbReference type="ARBA" id="ARBA00004370"/>
    </source>
</evidence>
<dbReference type="GO" id="GO:0042147">
    <property type="term" value="P:retrograde transport, endosome to Golgi"/>
    <property type="evidence" value="ECO:0007669"/>
    <property type="project" value="EnsemblFungi"/>
</dbReference>
<sequence length="989" mass="112797">MLIGPLKPPQISRVPLADKSEGKDQPSNDEVLQTLHLPYCNCLVVLTKWKVLIYNYKPMALVSSFKRSQNSIESYGESKKLYADSANTNLFEGVMKQTDLRYVGSQKGKVTFYMVSSTNFVFVFQLLLNSNPVSTFKEVGIPIIDINKIDHDFGQELMNDVEDDETLTVFDKNDSHRVIQNGYAVEKQRGFLQFLTRTSDTVDEIPIKRMELRLKVMFNFGRTILDLAGICEPNTGDEVSKREHMMILLPHRVHIMKFQDFKVQDNIFIDISDGIRLLYVKESACVISQTAELQVYLNYIDIGQKNVTTQKLSVQKEELLQDVLINGNILSLVYESDVIIYDLEKDFVIKRVTTRTKLSCFGQIRDDAKLLVTGQGFKLLTNRGSCIVSTMDDDDTTSEEHEVSLFTSFAAVGGSLVMSSPDGQLSRWDLWFEMPSSFTDVRYTKPLILLNDNNDILIFAPTSDSSANIPFQTLKLPTQTINNCISLIKANGPLTMLAVLVSNKNILLIHNMVENTWHSFSDLALVDMWWLGNDYLFCHSLDEDMNEQLRCYHFPADKGFSSDIREQLIWEHAISAKTSLRSIHVNTLSRYKLLRLKSKNQSYSSAENMFKTAEILIQSDEDLRTIDVISKVNADETVNIKVFHQHPAEKMFDGRKDACNWILSVNGGYLAQCRDEIIKWERVDERGWLFCVVLAGVERTLDVVETDIYLIKDNEVVIYSLEDLWESQAPMATVEMAEGDYPAVISPDAAIIHSIQFVLAREVWKLIPRQAIYLDQLIEHHLAAGVSCQEIDARYRSLLHYKFSLEKILSGKVLTNDSLVNIISLIEFYDQGPKHSGRLEIISNCLRKIEIEHWDYLFTKLKLTPRDLLLQCIEQDEARVLGVLLMVFLNYDVSKKSRTAHASPSSKQDSKEGDMNKGALEKGSVSTVLNDEDLMLQVLRLLVHTAAASEVREEAREFWDMSFQLVRFIHALDNENHTSLIQRAIEIIG</sequence>
<dbReference type="GO" id="GO:0034066">
    <property type="term" value="C:Ric1-Rgp1 guanyl-nucleotide exchange factor complex"/>
    <property type="evidence" value="ECO:0007669"/>
    <property type="project" value="EnsemblFungi"/>
</dbReference>